<dbReference type="EMBL" id="CABPRJ010000001">
    <property type="protein sequence ID" value="VVC24331.1"/>
    <property type="molecule type" value="Genomic_DNA"/>
</dbReference>
<proteinExistence type="predicted"/>
<reference evidence="2 3" key="1">
    <citation type="submission" date="2019-08" db="EMBL/GenBank/DDBJ databases">
        <authorList>
            <person name="Alioto T."/>
            <person name="Alioto T."/>
            <person name="Gomez Garrido J."/>
        </authorList>
    </citation>
    <scope>NUCLEOTIDE SEQUENCE [LARGE SCALE GENOMIC DNA]</scope>
</reference>
<dbReference type="AlphaFoldDB" id="A0A5E4M050"/>
<gene>
    <name evidence="2" type="ORF">CINCED_3A016651</name>
</gene>
<evidence type="ECO:0000313" key="2">
    <source>
        <dbReference type="EMBL" id="VVC24331.1"/>
    </source>
</evidence>
<sequence>MKSSDDDKLYRVSPRKPQIPTDSWKNRARSLTGNVKRRCTRISGQSGSFEFLISYCKRFKYRRLGYSLCS</sequence>
<name>A0A5E4M050_9HEMI</name>
<evidence type="ECO:0000256" key="1">
    <source>
        <dbReference type="SAM" id="MobiDB-lite"/>
    </source>
</evidence>
<dbReference type="Proteomes" id="UP000325440">
    <property type="component" value="Unassembled WGS sequence"/>
</dbReference>
<accession>A0A5E4M050</accession>
<protein>
    <submittedName>
        <fullName evidence="2">Uncharacterized protein</fullName>
    </submittedName>
</protein>
<keyword evidence="3" id="KW-1185">Reference proteome</keyword>
<organism evidence="2 3">
    <name type="scientific">Cinara cedri</name>
    <dbReference type="NCBI Taxonomy" id="506608"/>
    <lineage>
        <taxon>Eukaryota</taxon>
        <taxon>Metazoa</taxon>
        <taxon>Ecdysozoa</taxon>
        <taxon>Arthropoda</taxon>
        <taxon>Hexapoda</taxon>
        <taxon>Insecta</taxon>
        <taxon>Pterygota</taxon>
        <taxon>Neoptera</taxon>
        <taxon>Paraneoptera</taxon>
        <taxon>Hemiptera</taxon>
        <taxon>Sternorrhyncha</taxon>
        <taxon>Aphidomorpha</taxon>
        <taxon>Aphidoidea</taxon>
        <taxon>Aphididae</taxon>
        <taxon>Lachninae</taxon>
        <taxon>Cinara</taxon>
    </lineage>
</organism>
<feature type="compositionally biased region" description="Basic and acidic residues" evidence="1">
    <location>
        <begin position="1"/>
        <end position="10"/>
    </location>
</feature>
<feature type="region of interest" description="Disordered" evidence="1">
    <location>
        <begin position="1"/>
        <end position="24"/>
    </location>
</feature>
<evidence type="ECO:0000313" key="3">
    <source>
        <dbReference type="Proteomes" id="UP000325440"/>
    </source>
</evidence>